<evidence type="ECO:0000313" key="14">
    <source>
        <dbReference type="EMBL" id="RFP82867.1"/>
    </source>
</evidence>
<dbReference type="Pfam" id="PF00664">
    <property type="entry name" value="ABC_membrane"/>
    <property type="match status" value="1"/>
</dbReference>
<dbReference type="GO" id="GO:0016887">
    <property type="term" value="F:ATP hydrolysis activity"/>
    <property type="evidence" value="ECO:0007669"/>
    <property type="project" value="InterPro"/>
</dbReference>
<sequence>MDRDRAHWFPTIRPDLNPSDPSAALPSGPLRQRLLRVWPYFRDAKTGIVFAALATVIGALTEPLIPALLKTLLDEGFNDGRIPLWMVPLAFMGLFGVRGIASFVAQYALSYTANVGMLNLRRAMFAKLNAAQLALFSRQSASKLSNTLVYEVQTGSQMLVSSLLTLARDSLTLLALMGYLLYLNWKLTLIVIAVFPGLAWIMRVLSKRLYRLTRASQQATDELAYVVEENALAHRVVRLHGAQRRQAERFDQLSVALRRLALKSTIAMAAMTPFTQLLASAALSAVIAVALWQSSTTGVTVGNFVAFVTAMLMLIAPIRHLAEIASPITRGLAALERGIELIEHTPEQTGGSHVAERVQGAIALRGVWVRYPPKADGADAAEAGLALRGIELDIRPGEVVAFVGPSGSGKTTLINLLPRFVEVERGVVTLDGVPLPDWDLASLRRQFALVSQDVVMLNDSLAANVALGATDDELDEARVHAALLSANLGELLERLPQGMHTNVGHNATELSGGQRQRLAIARAIYKDSPVLILDEATSALDNESERLVQDALSRLMKGRTTLVIAHRLSTIEHADRVIVLAEGRIVEQGRHADLLAADGVYARLHAQGLGTAGADAQASPPQVTPD</sequence>
<keyword evidence="7" id="KW-1278">Translocase</keyword>
<evidence type="ECO:0000256" key="11">
    <source>
        <dbReference type="SAM" id="Phobius"/>
    </source>
</evidence>
<dbReference type="Pfam" id="PF00005">
    <property type="entry name" value="ABC_tran"/>
    <property type="match status" value="1"/>
</dbReference>
<evidence type="ECO:0000259" key="12">
    <source>
        <dbReference type="PROSITE" id="PS50893"/>
    </source>
</evidence>
<evidence type="ECO:0000256" key="9">
    <source>
        <dbReference type="ARBA" id="ARBA00023055"/>
    </source>
</evidence>
<protein>
    <submittedName>
        <fullName evidence="14">Lipid A export permease/ATP-binding protein MsbA</fullName>
    </submittedName>
</protein>
<dbReference type="EMBL" id="QVLS01000001">
    <property type="protein sequence ID" value="RFP82867.1"/>
    <property type="molecule type" value="Genomic_DNA"/>
</dbReference>
<dbReference type="InterPro" id="IPR003593">
    <property type="entry name" value="AAA+_ATPase"/>
</dbReference>
<dbReference type="PROSITE" id="PS50893">
    <property type="entry name" value="ABC_TRANSPORTER_2"/>
    <property type="match status" value="1"/>
</dbReference>
<keyword evidence="2" id="KW-0813">Transport</keyword>
<evidence type="ECO:0000259" key="13">
    <source>
        <dbReference type="PROSITE" id="PS50929"/>
    </source>
</evidence>
<dbReference type="NCBIfam" id="TIGR02203">
    <property type="entry name" value="MsbA_lipidA"/>
    <property type="match status" value="1"/>
</dbReference>
<dbReference type="CDD" id="cd18552">
    <property type="entry name" value="ABC_6TM_MsbA_like"/>
    <property type="match status" value="1"/>
</dbReference>
<feature type="transmembrane region" description="Helical" evidence="11">
    <location>
        <begin position="266"/>
        <end position="292"/>
    </location>
</feature>
<keyword evidence="9" id="KW-0445">Lipid transport</keyword>
<dbReference type="PROSITE" id="PS50929">
    <property type="entry name" value="ABC_TM1F"/>
    <property type="match status" value="1"/>
</dbReference>
<evidence type="ECO:0000256" key="4">
    <source>
        <dbReference type="ARBA" id="ARBA00022692"/>
    </source>
</evidence>
<dbReference type="InterPro" id="IPR003439">
    <property type="entry name" value="ABC_transporter-like_ATP-bd"/>
</dbReference>
<dbReference type="InterPro" id="IPR011527">
    <property type="entry name" value="ABC1_TM_dom"/>
</dbReference>
<keyword evidence="8 11" id="KW-1133">Transmembrane helix</keyword>
<organism evidence="14 15">
    <name type="scientific">Hydrogenophaga borbori</name>
    <dbReference type="NCBI Taxonomy" id="2294117"/>
    <lineage>
        <taxon>Bacteria</taxon>
        <taxon>Pseudomonadati</taxon>
        <taxon>Pseudomonadota</taxon>
        <taxon>Betaproteobacteria</taxon>
        <taxon>Burkholderiales</taxon>
        <taxon>Comamonadaceae</taxon>
        <taxon>Hydrogenophaga</taxon>
    </lineage>
</organism>
<feature type="transmembrane region" description="Helical" evidence="11">
    <location>
        <begin position="85"/>
        <end position="109"/>
    </location>
</feature>
<dbReference type="Gene3D" id="3.40.50.300">
    <property type="entry name" value="P-loop containing nucleotide triphosphate hydrolases"/>
    <property type="match status" value="1"/>
</dbReference>
<dbReference type="Gene3D" id="1.20.1560.10">
    <property type="entry name" value="ABC transporter type 1, transmembrane domain"/>
    <property type="match status" value="1"/>
</dbReference>
<evidence type="ECO:0000313" key="15">
    <source>
        <dbReference type="Proteomes" id="UP000261931"/>
    </source>
</evidence>
<dbReference type="InterPro" id="IPR017871">
    <property type="entry name" value="ABC_transporter-like_CS"/>
</dbReference>
<dbReference type="InterPro" id="IPR039421">
    <property type="entry name" value="Type_1_exporter"/>
</dbReference>
<dbReference type="GO" id="GO:0034040">
    <property type="term" value="F:ATPase-coupled lipid transmembrane transporter activity"/>
    <property type="evidence" value="ECO:0007669"/>
    <property type="project" value="InterPro"/>
</dbReference>
<evidence type="ECO:0000256" key="10">
    <source>
        <dbReference type="ARBA" id="ARBA00023136"/>
    </source>
</evidence>
<name>A0A372EQE7_9BURK</name>
<keyword evidence="3" id="KW-1003">Cell membrane</keyword>
<comment type="subcellular location">
    <subcellularLocation>
        <location evidence="1">Cell membrane</location>
        <topology evidence="1">Multi-pass membrane protein</topology>
    </subcellularLocation>
</comment>
<feature type="transmembrane region" description="Helical" evidence="11">
    <location>
        <begin position="304"/>
        <end position="322"/>
    </location>
</feature>
<accession>A0A372EQE7</accession>
<keyword evidence="5" id="KW-0547">Nucleotide-binding</keyword>
<feature type="transmembrane region" description="Helical" evidence="11">
    <location>
        <begin position="187"/>
        <end position="205"/>
    </location>
</feature>
<dbReference type="Proteomes" id="UP000261931">
    <property type="component" value="Unassembled WGS sequence"/>
</dbReference>
<keyword evidence="15" id="KW-1185">Reference proteome</keyword>
<dbReference type="FunFam" id="3.40.50.300:FF:000221">
    <property type="entry name" value="Multidrug ABC transporter ATP-binding protein"/>
    <property type="match status" value="1"/>
</dbReference>
<evidence type="ECO:0000256" key="6">
    <source>
        <dbReference type="ARBA" id="ARBA00022840"/>
    </source>
</evidence>
<dbReference type="GO" id="GO:0015421">
    <property type="term" value="F:ABC-type oligopeptide transporter activity"/>
    <property type="evidence" value="ECO:0007669"/>
    <property type="project" value="TreeGrafter"/>
</dbReference>
<dbReference type="PANTHER" id="PTHR43394">
    <property type="entry name" value="ATP-DEPENDENT PERMEASE MDL1, MITOCHONDRIAL"/>
    <property type="match status" value="1"/>
</dbReference>
<reference evidence="14 15" key="1">
    <citation type="submission" date="2018-08" db="EMBL/GenBank/DDBJ databases">
        <title>Hydrogenophaga sp. LA-38 isolated from sludge.</title>
        <authorList>
            <person name="Im W.-T."/>
        </authorList>
    </citation>
    <scope>NUCLEOTIDE SEQUENCE [LARGE SCALE GENOMIC DNA]</scope>
    <source>
        <strain evidence="14 15">LA-38</strain>
    </source>
</reference>
<evidence type="ECO:0000256" key="2">
    <source>
        <dbReference type="ARBA" id="ARBA00022448"/>
    </source>
</evidence>
<dbReference type="AlphaFoldDB" id="A0A372EQE7"/>
<keyword evidence="10 11" id="KW-0472">Membrane</keyword>
<dbReference type="GO" id="GO:0005524">
    <property type="term" value="F:ATP binding"/>
    <property type="evidence" value="ECO:0007669"/>
    <property type="project" value="UniProtKB-KW"/>
</dbReference>
<feature type="transmembrane region" description="Helical" evidence="11">
    <location>
        <begin position="46"/>
        <end position="65"/>
    </location>
</feature>
<comment type="caution">
    <text evidence="14">The sequence shown here is derived from an EMBL/GenBank/DDBJ whole genome shotgun (WGS) entry which is preliminary data.</text>
</comment>
<dbReference type="SUPFAM" id="SSF52540">
    <property type="entry name" value="P-loop containing nucleoside triphosphate hydrolases"/>
    <property type="match status" value="1"/>
</dbReference>
<dbReference type="SUPFAM" id="SSF90123">
    <property type="entry name" value="ABC transporter transmembrane region"/>
    <property type="match status" value="1"/>
</dbReference>
<dbReference type="InterPro" id="IPR036640">
    <property type="entry name" value="ABC1_TM_sf"/>
</dbReference>
<feature type="domain" description="ABC transporter" evidence="12">
    <location>
        <begin position="362"/>
        <end position="607"/>
    </location>
</feature>
<evidence type="ECO:0000256" key="1">
    <source>
        <dbReference type="ARBA" id="ARBA00004651"/>
    </source>
</evidence>
<dbReference type="PROSITE" id="PS00211">
    <property type="entry name" value="ABC_TRANSPORTER_1"/>
    <property type="match status" value="1"/>
</dbReference>
<evidence type="ECO:0000256" key="5">
    <source>
        <dbReference type="ARBA" id="ARBA00022741"/>
    </source>
</evidence>
<dbReference type="InterPro" id="IPR011917">
    <property type="entry name" value="ABC_transpr_lipidA"/>
</dbReference>
<dbReference type="SMART" id="SM00382">
    <property type="entry name" value="AAA"/>
    <property type="match status" value="1"/>
</dbReference>
<feature type="domain" description="ABC transmembrane type-1" evidence="13">
    <location>
        <begin position="49"/>
        <end position="330"/>
    </location>
</feature>
<dbReference type="InterPro" id="IPR027417">
    <property type="entry name" value="P-loop_NTPase"/>
</dbReference>
<evidence type="ECO:0000256" key="3">
    <source>
        <dbReference type="ARBA" id="ARBA00022475"/>
    </source>
</evidence>
<dbReference type="PANTHER" id="PTHR43394:SF1">
    <property type="entry name" value="ATP-BINDING CASSETTE SUB-FAMILY B MEMBER 10, MITOCHONDRIAL"/>
    <property type="match status" value="1"/>
</dbReference>
<keyword evidence="4 11" id="KW-0812">Transmembrane</keyword>
<evidence type="ECO:0000256" key="7">
    <source>
        <dbReference type="ARBA" id="ARBA00022967"/>
    </source>
</evidence>
<keyword evidence="6 14" id="KW-0067">ATP-binding</keyword>
<gene>
    <name evidence="14" type="primary">msbA</name>
    <name evidence="14" type="ORF">DY262_01585</name>
</gene>
<dbReference type="GO" id="GO:0005886">
    <property type="term" value="C:plasma membrane"/>
    <property type="evidence" value="ECO:0007669"/>
    <property type="project" value="UniProtKB-SubCell"/>
</dbReference>
<evidence type="ECO:0000256" key="8">
    <source>
        <dbReference type="ARBA" id="ARBA00022989"/>
    </source>
</evidence>
<proteinExistence type="predicted"/>